<sequence length="332" mass="38178">MSHFPVTSSILSKTHLNNLLVEQYNLPQDSQTSLLKAGVNHTYLVKSGDANLVFRLYSLDWRTLTDINEEIRLLDFLNDSSITVSHAVKDAKGDYIQQLEAPEGLRYGVMFTYVEGEKLHNSPEELHYKIGALMGQMHVITQNLKIDRVTYTPKVLLHDPLEALKQYLQPGNELDFMQSAQKHLLQEIENADTTNIRTGVVHLDIWFDNIAVSKEGAISIFDFDFCGNGWLCLDVAYYVLQLHSLERDQAVCDSKVKNFLEGYESVTPLSAEEKRLLPHLGVALYFFYLGVQINRFDNWSNTFFNEAYVKRFVTVLVKRYYDMYLLTETTPN</sequence>
<organism evidence="3 4">
    <name type="scientific">Flavobacterium subsaxonicum WB 4.1-42 = DSM 21790</name>
    <dbReference type="NCBI Taxonomy" id="1121898"/>
    <lineage>
        <taxon>Bacteria</taxon>
        <taxon>Pseudomonadati</taxon>
        <taxon>Bacteroidota</taxon>
        <taxon>Flavobacteriia</taxon>
        <taxon>Flavobacteriales</taxon>
        <taxon>Flavobacteriaceae</taxon>
        <taxon>Flavobacterium</taxon>
    </lineage>
</organism>
<dbReference type="STRING" id="1121898.GCA_000422725_02630"/>
<dbReference type="EMBL" id="JRLY01000007">
    <property type="protein sequence ID" value="KGO93003.1"/>
    <property type="molecule type" value="Genomic_DNA"/>
</dbReference>
<proteinExistence type="inferred from homology"/>
<dbReference type="SUPFAM" id="SSF56112">
    <property type="entry name" value="Protein kinase-like (PK-like)"/>
    <property type="match status" value="1"/>
</dbReference>
<evidence type="ECO:0000256" key="1">
    <source>
        <dbReference type="ARBA" id="ARBA00038240"/>
    </source>
</evidence>
<name>A0A0A2MNE7_9FLAO</name>
<dbReference type="Gene3D" id="3.30.200.20">
    <property type="entry name" value="Phosphorylase Kinase, domain 1"/>
    <property type="match status" value="1"/>
</dbReference>
<dbReference type="Pfam" id="PF01636">
    <property type="entry name" value="APH"/>
    <property type="match status" value="1"/>
</dbReference>
<evidence type="ECO:0000259" key="2">
    <source>
        <dbReference type="Pfam" id="PF01636"/>
    </source>
</evidence>
<dbReference type="eggNOG" id="COG2334">
    <property type="taxonomic scope" value="Bacteria"/>
</dbReference>
<keyword evidence="4" id="KW-1185">Reference proteome</keyword>
<comment type="caution">
    <text evidence="3">The sequence shown here is derived from an EMBL/GenBank/DDBJ whole genome shotgun (WGS) entry which is preliminary data.</text>
</comment>
<evidence type="ECO:0000313" key="3">
    <source>
        <dbReference type="EMBL" id="KGO93003.1"/>
    </source>
</evidence>
<accession>A0A0A2MNE7</accession>
<evidence type="ECO:0000313" key="4">
    <source>
        <dbReference type="Proteomes" id="UP000030111"/>
    </source>
</evidence>
<dbReference type="OrthoDB" id="241498at2"/>
<dbReference type="PANTHER" id="PTHR21064:SF6">
    <property type="entry name" value="AMINOGLYCOSIDE PHOSPHOTRANSFERASE DOMAIN-CONTAINING PROTEIN"/>
    <property type="match status" value="1"/>
</dbReference>
<dbReference type="InterPro" id="IPR002575">
    <property type="entry name" value="Aminoglycoside_PTrfase"/>
</dbReference>
<dbReference type="AlphaFoldDB" id="A0A0A2MNE7"/>
<keyword evidence="3" id="KW-0808">Transferase</keyword>
<dbReference type="Proteomes" id="UP000030111">
    <property type="component" value="Unassembled WGS sequence"/>
</dbReference>
<dbReference type="RefSeq" id="WP_026992968.1">
    <property type="nucleotide sequence ID" value="NZ_JRLY01000007.1"/>
</dbReference>
<dbReference type="PANTHER" id="PTHR21064">
    <property type="entry name" value="AMINOGLYCOSIDE PHOSPHOTRANSFERASE DOMAIN-CONTAINING PROTEIN-RELATED"/>
    <property type="match status" value="1"/>
</dbReference>
<reference evidence="3 4" key="1">
    <citation type="submission" date="2013-09" db="EMBL/GenBank/DDBJ databases">
        <authorList>
            <person name="Zeng Z."/>
            <person name="Chen C."/>
        </authorList>
    </citation>
    <scope>NUCLEOTIDE SEQUENCE [LARGE SCALE GENOMIC DNA]</scope>
    <source>
        <strain evidence="3 4">WB 4.1-42</strain>
    </source>
</reference>
<dbReference type="GO" id="GO:0019202">
    <property type="term" value="F:amino acid kinase activity"/>
    <property type="evidence" value="ECO:0007669"/>
    <property type="project" value="TreeGrafter"/>
</dbReference>
<dbReference type="InterPro" id="IPR050249">
    <property type="entry name" value="Pseudomonas-type_ThrB"/>
</dbReference>
<dbReference type="InterPro" id="IPR011009">
    <property type="entry name" value="Kinase-like_dom_sf"/>
</dbReference>
<dbReference type="Gene3D" id="3.90.1200.10">
    <property type="match status" value="1"/>
</dbReference>
<feature type="domain" description="Aminoglycoside phosphotransferase" evidence="2">
    <location>
        <begin position="40"/>
        <end position="239"/>
    </location>
</feature>
<gene>
    <name evidence="3" type="ORF">Q766_10305</name>
</gene>
<protein>
    <submittedName>
        <fullName evidence="3">Aminoglycoside phosphotransferase</fullName>
    </submittedName>
</protein>
<comment type="similarity">
    <text evidence="1">Belongs to the pseudomonas-type ThrB family.</text>
</comment>